<dbReference type="AlphaFoldDB" id="A0A183SNM6"/>
<reference evidence="1 2" key="2">
    <citation type="submission" date="2018-11" db="EMBL/GenBank/DDBJ databases">
        <authorList>
            <consortium name="Pathogen Informatics"/>
        </authorList>
    </citation>
    <scope>NUCLEOTIDE SEQUENCE [LARGE SCALE GENOMIC DNA]</scope>
    <source>
        <strain evidence="1 2">NST_G2</strain>
    </source>
</reference>
<evidence type="ECO:0000313" key="3">
    <source>
        <dbReference type="WBParaSite" id="SSLN_0000601101-mRNA-1"/>
    </source>
</evidence>
<gene>
    <name evidence="1" type="ORF">SSLN_LOCUS5824</name>
</gene>
<dbReference type="Proteomes" id="UP000275846">
    <property type="component" value="Unassembled WGS sequence"/>
</dbReference>
<sequence>MTFLRKTVFLFRFVFQILWNPIISARISRYLSRQDRLNCKSLIPTWDRLTTRILALSPNSWCRQPELIAILQDASQGAEIFPLEFASDRGKNVIQILLLLSGPSGTGLVNVTSLDIMQQPISIEQMSEILVNCPMPRLRDLSLSVVVRNARPRVSECLKSKLHLEEVAIRFFGGLLPSEILLLLQSFGDVRSMSLDDSSHRRYRIPSLRRRNELRLAWIPPWTFLQIHHESELLDLFLDEKEPIKQLPELTLLTEPSHFFPKRYITKSTILPRILKYRTLKKPPLDIPQFCRACASTADRRRMPRSQCTSTDMIQDGEATVNFVACSLMSVDENSVLHPLDVHDLYVHISPTGGRSTATLPNASSTAATITKRRKQAPVRSAVEFLIQRHCSEIKKLSIRLCKPGDDEIKRKYIQELPSLARDFILPIIEMCGSNISLLEVSAEIIWACCNDVLTKSRLLRLQEKCLNVRNLVVITIDGPVVEQQLRPSAKNVSTYLSLFPALKEVQIISGEIFRDRTIHELLSSCKHLRRLYVFSKETPNIDYAPLPRHNALDLLFLELNGVSGDDCGERILKETLSNFYSPRYILLKIDHAKYPSGKTLKAFFADRTELRWLVIVYNK</sequence>
<dbReference type="EMBL" id="UYSU01033420">
    <property type="protein sequence ID" value="VDL92209.1"/>
    <property type="molecule type" value="Genomic_DNA"/>
</dbReference>
<accession>A0A183SNM6</accession>
<proteinExistence type="predicted"/>
<reference evidence="3" key="1">
    <citation type="submission" date="2016-06" db="UniProtKB">
        <authorList>
            <consortium name="WormBaseParasite"/>
        </authorList>
    </citation>
    <scope>IDENTIFICATION</scope>
</reference>
<name>A0A183SNM6_SCHSO</name>
<protein>
    <submittedName>
        <fullName evidence="3">F-box domain-containing protein</fullName>
    </submittedName>
</protein>
<dbReference type="WBParaSite" id="SSLN_0000601101-mRNA-1">
    <property type="protein sequence ID" value="SSLN_0000601101-mRNA-1"/>
    <property type="gene ID" value="SSLN_0000601101"/>
</dbReference>
<keyword evidence="2" id="KW-1185">Reference proteome</keyword>
<organism evidence="3">
    <name type="scientific">Schistocephalus solidus</name>
    <name type="common">Tapeworm</name>
    <dbReference type="NCBI Taxonomy" id="70667"/>
    <lineage>
        <taxon>Eukaryota</taxon>
        <taxon>Metazoa</taxon>
        <taxon>Spiralia</taxon>
        <taxon>Lophotrochozoa</taxon>
        <taxon>Platyhelminthes</taxon>
        <taxon>Cestoda</taxon>
        <taxon>Eucestoda</taxon>
        <taxon>Diphyllobothriidea</taxon>
        <taxon>Diphyllobothriidae</taxon>
        <taxon>Schistocephalus</taxon>
    </lineage>
</organism>
<evidence type="ECO:0000313" key="1">
    <source>
        <dbReference type="EMBL" id="VDL92209.1"/>
    </source>
</evidence>
<evidence type="ECO:0000313" key="2">
    <source>
        <dbReference type="Proteomes" id="UP000275846"/>
    </source>
</evidence>
<dbReference type="OrthoDB" id="6253654at2759"/>